<name>A0ABV4QUG0_9ACTN</name>
<feature type="region of interest" description="Disordered" evidence="1">
    <location>
        <begin position="67"/>
        <end position="188"/>
    </location>
</feature>
<reference evidence="2 3" key="1">
    <citation type="submission" date="2023-11" db="EMBL/GenBank/DDBJ databases">
        <title>Actinomadura monticuli sp. nov., isolated from volcanic ash.</title>
        <authorList>
            <person name="Lee S.D."/>
            <person name="Yang H."/>
            <person name="Kim I.S."/>
        </authorList>
    </citation>
    <scope>NUCLEOTIDE SEQUENCE [LARGE SCALE GENOMIC DNA]</scope>
    <source>
        <strain evidence="2 3">DSM 45346</strain>
    </source>
</reference>
<evidence type="ECO:0000313" key="2">
    <source>
        <dbReference type="EMBL" id="MFA1553774.1"/>
    </source>
</evidence>
<sequence length="320" mass="34730">MAAHGRQRAGFAVADRLLDLGRGDVAGLQHDDRGLGVAGERLVQPGVGLRDLLAARDLLVDAEPLGLHAQRGRGQRQQEPGRQQGGDPGTGQDGLQQRPDHSGAPLAAPGEPDAAEVDLVAEQGQQRGQDGHRAEHRDAHDEDRRDREPLEEQEAGQEHPGHRDHDGDARDQHRAARGGGGDREGGLPVAAPAALLTFALQVEQAVVDADGEAHQQHDRVRRLVDVQRVADHREDTARGEERGEGEQDGQHGREQRAERDQQDAQRERHRRHLGPLEVAAEGLVEPGVGGGSAELPDLDGRVAPLRLRHRVLDRGQRIVR</sequence>
<evidence type="ECO:0000313" key="3">
    <source>
        <dbReference type="Proteomes" id="UP001569904"/>
    </source>
</evidence>
<organism evidence="2 3">
    <name type="scientific">Actinomadura chokoriensis</name>
    <dbReference type="NCBI Taxonomy" id="454156"/>
    <lineage>
        <taxon>Bacteria</taxon>
        <taxon>Bacillati</taxon>
        <taxon>Actinomycetota</taxon>
        <taxon>Actinomycetes</taxon>
        <taxon>Streptosporangiales</taxon>
        <taxon>Thermomonosporaceae</taxon>
        <taxon>Actinomadura</taxon>
    </lineage>
</organism>
<proteinExistence type="predicted"/>
<gene>
    <name evidence="2" type="ORF">SM436_08740</name>
</gene>
<accession>A0ABV4QUG0</accession>
<protein>
    <submittedName>
        <fullName evidence="2">Uncharacterized protein</fullName>
    </submittedName>
</protein>
<evidence type="ECO:0000256" key="1">
    <source>
        <dbReference type="SAM" id="MobiDB-lite"/>
    </source>
</evidence>
<feature type="region of interest" description="Disordered" evidence="1">
    <location>
        <begin position="211"/>
        <end position="298"/>
    </location>
</feature>
<dbReference type="EMBL" id="JAXCEH010000004">
    <property type="protein sequence ID" value="MFA1553774.1"/>
    <property type="molecule type" value="Genomic_DNA"/>
</dbReference>
<dbReference type="Proteomes" id="UP001569904">
    <property type="component" value="Unassembled WGS sequence"/>
</dbReference>
<feature type="compositionally biased region" description="Gly residues" evidence="1">
    <location>
        <begin position="83"/>
        <end position="92"/>
    </location>
</feature>
<feature type="compositionally biased region" description="Basic and acidic residues" evidence="1">
    <location>
        <begin position="211"/>
        <end position="266"/>
    </location>
</feature>
<comment type="caution">
    <text evidence="2">The sequence shown here is derived from an EMBL/GenBank/DDBJ whole genome shotgun (WGS) entry which is preliminary data.</text>
</comment>
<keyword evidence="3" id="KW-1185">Reference proteome</keyword>
<feature type="compositionally biased region" description="Basic and acidic residues" evidence="1">
    <location>
        <begin position="129"/>
        <end position="185"/>
    </location>
</feature>